<dbReference type="PANTHER" id="PTHR46112:SF2">
    <property type="entry name" value="XAA-PRO AMINOPEPTIDASE P-RELATED"/>
    <property type="match status" value="1"/>
</dbReference>
<reference evidence="4 5" key="2">
    <citation type="submission" date="2021-03" db="EMBL/GenBank/DDBJ databases">
        <title>Genomic Encyclopedia of Type Strains, Phase IV (KMG-IV): sequencing the most valuable type-strain genomes for metagenomic binning, comparative biology and taxonomic classification.</title>
        <authorList>
            <person name="Goeker M."/>
        </authorList>
    </citation>
    <scope>NUCLEOTIDE SEQUENCE [LARGE SCALE GENOMIC DNA]</scope>
    <source>
        <strain evidence="4 5">DSM 41954</strain>
    </source>
</reference>
<dbReference type="PANTHER" id="PTHR46112">
    <property type="entry name" value="AMINOPEPTIDASE"/>
    <property type="match status" value="1"/>
</dbReference>
<keyword evidence="4" id="KW-0378">Hydrolase</keyword>
<dbReference type="SUPFAM" id="SSF55920">
    <property type="entry name" value="Creatinase/aminopeptidase"/>
    <property type="match status" value="1"/>
</dbReference>
<dbReference type="HOGENOM" id="CLU_699810_0_0_11"/>
<evidence type="ECO:0000313" key="3">
    <source>
        <dbReference type="EMBL" id="CDR02549.1"/>
    </source>
</evidence>
<dbReference type="InterPro" id="IPR029149">
    <property type="entry name" value="Creatin/AminoP/Spt16_N"/>
</dbReference>
<evidence type="ECO:0000313" key="4">
    <source>
        <dbReference type="EMBL" id="MBP2067031.1"/>
    </source>
</evidence>
<keyword evidence="5" id="KW-1185">Reference proteome</keyword>
<protein>
    <submittedName>
        <fullName evidence="3">Peptidase M24</fullName>
    </submittedName>
    <submittedName>
        <fullName evidence="4">Xaa-Pro aminopeptidase</fullName>
    </submittedName>
</protein>
<dbReference type="EMBL" id="LK022848">
    <property type="protein sequence ID" value="CDR02549.1"/>
    <property type="molecule type" value="Genomic_DNA"/>
</dbReference>
<dbReference type="Pfam" id="PF00557">
    <property type="entry name" value="Peptidase_M24"/>
    <property type="match status" value="1"/>
</dbReference>
<keyword evidence="4" id="KW-0031">Aminopeptidase</keyword>
<organism evidence="3">
    <name type="scientific">Streptomyces iranensis</name>
    <dbReference type="NCBI Taxonomy" id="576784"/>
    <lineage>
        <taxon>Bacteria</taxon>
        <taxon>Bacillati</taxon>
        <taxon>Actinomycetota</taxon>
        <taxon>Actinomycetes</taxon>
        <taxon>Kitasatosporales</taxon>
        <taxon>Streptomycetaceae</taxon>
        <taxon>Streptomyces</taxon>
        <taxon>Streptomyces violaceusniger group</taxon>
    </lineage>
</organism>
<dbReference type="Gene3D" id="3.40.350.10">
    <property type="entry name" value="Creatinase/prolidase N-terminal domain"/>
    <property type="match status" value="1"/>
</dbReference>
<dbReference type="InterPro" id="IPR000587">
    <property type="entry name" value="Creatinase_N"/>
</dbReference>
<dbReference type="InterPro" id="IPR036005">
    <property type="entry name" value="Creatinase/aminopeptidase-like"/>
</dbReference>
<dbReference type="RefSeq" id="WP_044567203.1">
    <property type="nucleotide sequence ID" value="NZ_BAABDR010000098.1"/>
</dbReference>
<dbReference type="InterPro" id="IPR000994">
    <property type="entry name" value="Pept_M24"/>
</dbReference>
<evidence type="ECO:0000313" key="5">
    <source>
        <dbReference type="Proteomes" id="UP000756710"/>
    </source>
</evidence>
<reference evidence="3" key="1">
    <citation type="submission" date="2014-05" db="EMBL/GenBank/DDBJ databases">
        <authorList>
            <person name="Horn Fabian"/>
        </authorList>
    </citation>
    <scope>NUCLEOTIDE SEQUENCE</scope>
</reference>
<dbReference type="CDD" id="cd01066">
    <property type="entry name" value="APP_MetAP"/>
    <property type="match status" value="1"/>
</dbReference>
<dbReference type="AlphaFoldDB" id="A0A060ZCS1"/>
<sequence>MYTWPDISIDRLRTERRERLTSLMREQGLSHLVLTGFDHIRYASDYRTQIIAEAFDWFAAVVDADGVIELFVPWADEDVKQPDADLPWIRAIHPIPSWAPAVGHPVYWTTHVAQALTGASRVGHELIDPQVLDGLRAASPTTGFVPVGHLLYELRIEKTVEEIALLDAASKVNARAAEAALHTAAPGLADFDVLAAAMASAQRDGAEFLSHSLCNHRRGSGTWFGQGTTLREGDAYFFDIGLYGAHGYASDIARTGFVGEPPKAVADAYRTLITAHHIGEEAAKPGVRASEVDAAVNTYLESRGLPRTPYAMGHGVGLRACELPTIYRSHLVDRDFVLRENSVISLEPETGVRVGDQFVLLKVEDNYHVRADGLRRLSDAGYGLGLT</sequence>
<dbReference type="InterPro" id="IPR050659">
    <property type="entry name" value="Peptidase_M24B"/>
</dbReference>
<dbReference type="SUPFAM" id="SSF53092">
    <property type="entry name" value="Creatinase/prolidase N-terminal domain"/>
    <property type="match status" value="1"/>
</dbReference>
<accession>A0A060ZCS1</accession>
<proteinExistence type="predicted"/>
<feature type="domain" description="Creatinase N-terminal" evidence="2">
    <location>
        <begin position="16"/>
        <end position="156"/>
    </location>
</feature>
<dbReference type="Pfam" id="PF01321">
    <property type="entry name" value="Creatinase_N"/>
    <property type="match status" value="1"/>
</dbReference>
<evidence type="ECO:0000259" key="2">
    <source>
        <dbReference type="Pfam" id="PF01321"/>
    </source>
</evidence>
<dbReference type="GO" id="GO:0004177">
    <property type="term" value="F:aminopeptidase activity"/>
    <property type="evidence" value="ECO:0007669"/>
    <property type="project" value="UniProtKB-KW"/>
</dbReference>
<name>A0A060ZCS1_9ACTN</name>
<keyword evidence="4" id="KW-0645">Protease</keyword>
<gene>
    <name evidence="4" type="ORF">J2Z30_008097</name>
    <name evidence="3" type="ORF">SIRAN815</name>
</gene>
<dbReference type="EMBL" id="JAGGLR010000028">
    <property type="protein sequence ID" value="MBP2067031.1"/>
    <property type="molecule type" value="Genomic_DNA"/>
</dbReference>
<dbReference type="Proteomes" id="UP000756710">
    <property type="component" value="Unassembled WGS sequence"/>
</dbReference>
<feature type="domain" description="Peptidase M24" evidence="1">
    <location>
        <begin position="165"/>
        <end position="370"/>
    </location>
</feature>
<evidence type="ECO:0000259" key="1">
    <source>
        <dbReference type="Pfam" id="PF00557"/>
    </source>
</evidence>
<dbReference type="Gene3D" id="3.90.230.10">
    <property type="entry name" value="Creatinase/methionine aminopeptidase superfamily"/>
    <property type="match status" value="1"/>
</dbReference>